<evidence type="ECO:0000313" key="2">
    <source>
        <dbReference type="Proteomes" id="UP000561459"/>
    </source>
</evidence>
<dbReference type="Pfam" id="PF06821">
    <property type="entry name" value="Ser_hydrolase"/>
    <property type="match status" value="1"/>
</dbReference>
<comment type="caution">
    <text evidence="1">The sequence shown here is derived from an EMBL/GenBank/DDBJ whole genome shotgun (WGS) entry which is preliminary data.</text>
</comment>
<dbReference type="EMBL" id="JACIDY010000003">
    <property type="protein sequence ID" value="MBB3939805.1"/>
    <property type="molecule type" value="Genomic_DNA"/>
</dbReference>
<sequence length="220" mass="24107">MTRRMRVPHNEQTPAVLLVPGLSGSGPAHWQTIWEEQHADCSKVDLAKWDDPHRNTWINNLNLAIRSAGRPVVLVAHSLGCLAVAWWAKFEQASLAERGEAMPVVGALMVAPPEVDFFPLDERVARFAPTPTEPLPFPSRLIASHDDPWMGFHTAQALARRWGSTLVDAGECGHINADSGLGEWSFGREQLALLMQHDVAIAAPRASLSKTPVPAPRLEA</sequence>
<protein>
    <recommendedName>
        <fullName evidence="3">Esterase</fullName>
    </recommendedName>
</protein>
<reference evidence="1 2" key="1">
    <citation type="submission" date="2020-08" db="EMBL/GenBank/DDBJ databases">
        <title>Genomic Encyclopedia of Type Strains, Phase IV (KMG-IV): sequencing the most valuable type-strain genomes for metagenomic binning, comparative biology and taxonomic classification.</title>
        <authorList>
            <person name="Goeker M."/>
        </authorList>
    </citation>
    <scope>NUCLEOTIDE SEQUENCE [LARGE SCALE GENOMIC DNA]</scope>
    <source>
        <strain evidence="1 2">DSM 27568</strain>
    </source>
</reference>
<evidence type="ECO:0000313" key="1">
    <source>
        <dbReference type="EMBL" id="MBB3939805.1"/>
    </source>
</evidence>
<dbReference type="Gene3D" id="3.40.50.1820">
    <property type="entry name" value="alpha/beta hydrolase"/>
    <property type="match status" value="1"/>
</dbReference>
<dbReference type="InterPro" id="IPR029058">
    <property type="entry name" value="AB_hydrolase_fold"/>
</dbReference>
<evidence type="ECO:0008006" key="3">
    <source>
        <dbReference type="Google" id="ProtNLM"/>
    </source>
</evidence>
<gene>
    <name evidence="1" type="ORF">GGR39_001455</name>
</gene>
<organism evidence="1 2">
    <name type="scientific">Novosphingobium fluoreni</name>
    <dbReference type="NCBI Taxonomy" id="1391222"/>
    <lineage>
        <taxon>Bacteria</taxon>
        <taxon>Pseudomonadati</taxon>
        <taxon>Pseudomonadota</taxon>
        <taxon>Alphaproteobacteria</taxon>
        <taxon>Sphingomonadales</taxon>
        <taxon>Sphingomonadaceae</taxon>
        <taxon>Novosphingobium</taxon>
    </lineage>
</organism>
<name>A0A7W6C3I9_9SPHN</name>
<dbReference type="InterPro" id="IPR010662">
    <property type="entry name" value="RBBP9/YdeN"/>
</dbReference>
<accession>A0A7W6C3I9</accession>
<dbReference type="SUPFAM" id="SSF53474">
    <property type="entry name" value="alpha/beta-Hydrolases"/>
    <property type="match status" value="1"/>
</dbReference>
<keyword evidence="2" id="KW-1185">Reference proteome</keyword>
<dbReference type="AlphaFoldDB" id="A0A7W6C3I9"/>
<dbReference type="GO" id="GO:0016787">
    <property type="term" value="F:hydrolase activity"/>
    <property type="evidence" value="ECO:0007669"/>
    <property type="project" value="InterPro"/>
</dbReference>
<dbReference type="Proteomes" id="UP000561459">
    <property type="component" value="Unassembled WGS sequence"/>
</dbReference>
<dbReference type="RefSeq" id="WP_183616541.1">
    <property type="nucleotide sequence ID" value="NZ_JACIDY010000003.1"/>
</dbReference>
<proteinExistence type="predicted"/>